<feature type="transmembrane region" description="Helical" evidence="13">
    <location>
        <begin position="88"/>
        <end position="107"/>
    </location>
</feature>
<keyword evidence="15" id="KW-0813">Transport</keyword>
<evidence type="ECO:0000256" key="6">
    <source>
        <dbReference type="ARBA" id="ARBA00022692"/>
    </source>
</evidence>
<keyword evidence="8 15" id="KW-0418">Kinase</keyword>
<dbReference type="SMART" id="SM00388">
    <property type="entry name" value="HisKA"/>
    <property type="match status" value="1"/>
</dbReference>
<dbReference type="SUPFAM" id="SSF55874">
    <property type="entry name" value="ATPase domain of HSP90 chaperone/DNA topoisomerase II/histidine kinase"/>
    <property type="match status" value="1"/>
</dbReference>
<evidence type="ECO:0000256" key="8">
    <source>
        <dbReference type="ARBA" id="ARBA00022777"/>
    </source>
</evidence>
<dbReference type="Pfam" id="PF02518">
    <property type="entry name" value="HATPase_c"/>
    <property type="match status" value="1"/>
</dbReference>
<accession>A0A2Z5G7C0</accession>
<dbReference type="InterPro" id="IPR003661">
    <property type="entry name" value="HisK_dim/P_dom"/>
</dbReference>
<keyword evidence="15" id="KW-0407">Ion channel</keyword>
<keyword evidence="5" id="KW-0808">Transferase</keyword>
<feature type="transmembrane region" description="Helical" evidence="13">
    <location>
        <begin position="59"/>
        <end position="76"/>
    </location>
</feature>
<dbReference type="Pfam" id="PF00512">
    <property type="entry name" value="HisKA"/>
    <property type="match status" value="1"/>
</dbReference>
<feature type="transmembrane region" description="Helical" evidence="13">
    <location>
        <begin position="35"/>
        <end position="52"/>
    </location>
</feature>
<dbReference type="PANTHER" id="PTHR45569:SF1">
    <property type="entry name" value="SENSOR PROTEIN KDPD"/>
    <property type="match status" value="1"/>
</dbReference>
<dbReference type="CDD" id="cd00082">
    <property type="entry name" value="HisKA"/>
    <property type="match status" value="1"/>
</dbReference>
<evidence type="ECO:0000256" key="3">
    <source>
        <dbReference type="ARBA" id="ARBA00012438"/>
    </source>
</evidence>
<dbReference type="GO" id="GO:0034220">
    <property type="term" value="P:monoatomic ion transmembrane transport"/>
    <property type="evidence" value="ECO:0007669"/>
    <property type="project" value="UniProtKB-KW"/>
</dbReference>
<evidence type="ECO:0000256" key="4">
    <source>
        <dbReference type="ARBA" id="ARBA00022553"/>
    </source>
</evidence>
<keyword evidence="7" id="KW-0547">Nucleotide-binding</keyword>
<dbReference type="PANTHER" id="PTHR45569">
    <property type="entry name" value="SENSOR PROTEIN KDPD"/>
    <property type="match status" value="1"/>
</dbReference>
<dbReference type="InterPro" id="IPR004358">
    <property type="entry name" value="Sig_transdc_His_kin-like_C"/>
</dbReference>
<proteinExistence type="predicted"/>
<keyword evidence="6 13" id="KW-0812">Transmembrane</keyword>
<evidence type="ECO:0000313" key="15">
    <source>
        <dbReference type="EMBL" id="AXC15163.1"/>
    </source>
</evidence>
<sequence length="489" mass="54412">MTSESPSWRLTAARYTLITLVALLLVAVYRRVLHVNQTTVALTFLVLIMLVATRWRLAYSVYLSALCTVLYNFFFLPPIGTLTIADPQNWVTLVAFLMASVLVSHLADGERKAAAQSERRRGEVERLFEFSEQLLLYDDLRALARTAPSLIATIFKLRAVALYIREQDRAYYSDPENELLPAERLRAVAEETDAAALSSNHVRLLPLALGMQSSGALAMTESSYPEGMYAAIAGLMAIALERASALERFSHIEASREGERLRGALLDSVTHELRTPLTAIRAAATMLLSQPSLADADRQEMYAIVDEESSRLDRLIGQAVEMAQLDSESLQVRPQPQQLREVIDLALEDIRQLLKNRSVEVLVPDDQPAVSMDRELVRRVLRQLIENAAKYSPRDLPITLSSKLTEDRLLVTVSDRGPGIDESDQPFVFDKFFRGKQRERVQGSGMGLAIARAILRAHGGGIDVKSSPQSGTSFTFWLPLTIQPASMET</sequence>
<dbReference type="InterPro" id="IPR036890">
    <property type="entry name" value="HATPase_C_sf"/>
</dbReference>
<reference evidence="15 16" key="1">
    <citation type="journal article" date="2018" name="Front. Microbiol.">
        <title>Hydrolytic Capabilities as a Key to Environmental Success: Chitinolytic and Cellulolytic Acidobacteria From Acidic Sub-arctic Soils and Boreal Peatlands.</title>
        <authorList>
            <person name="Belova S.E."/>
            <person name="Ravin N.V."/>
            <person name="Pankratov T.A."/>
            <person name="Rakitin A.L."/>
            <person name="Ivanova A.A."/>
            <person name="Beletsky A.V."/>
            <person name="Mardanov A.V."/>
            <person name="Sinninghe Damste J.S."/>
            <person name="Dedysh S.N."/>
        </authorList>
    </citation>
    <scope>NUCLEOTIDE SEQUENCE [LARGE SCALE GENOMIC DNA]</scope>
    <source>
        <strain evidence="15 16">SBC82</strain>
    </source>
</reference>
<name>A0A2Z5G7C0_9BACT</name>
<keyword evidence="11" id="KW-0902">Two-component regulatory system</keyword>
<evidence type="ECO:0000256" key="12">
    <source>
        <dbReference type="ARBA" id="ARBA00023136"/>
    </source>
</evidence>
<feature type="domain" description="Histidine kinase" evidence="14">
    <location>
        <begin position="268"/>
        <end position="482"/>
    </location>
</feature>
<dbReference type="Gene3D" id="1.10.287.130">
    <property type="match status" value="1"/>
</dbReference>
<dbReference type="RefSeq" id="WP_114209783.1">
    <property type="nucleotide sequence ID" value="NZ_CP030840.1"/>
</dbReference>
<dbReference type="SUPFAM" id="SSF47384">
    <property type="entry name" value="Homodimeric domain of signal transducing histidine kinase"/>
    <property type="match status" value="1"/>
</dbReference>
<dbReference type="KEGG" id="abas:ACPOL_5919"/>
<evidence type="ECO:0000256" key="9">
    <source>
        <dbReference type="ARBA" id="ARBA00022840"/>
    </source>
</evidence>
<gene>
    <name evidence="15" type="ORF">ACPOL_5919</name>
</gene>
<dbReference type="Gene3D" id="1.20.120.620">
    <property type="entry name" value="Backbone structure of the membrane domain of e. Coli histidine kinase receptor kdpd"/>
    <property type="match status" value="1"/>
</dbReference>
<keyword evidence="4" id="KW-0597">Phosphoprotein</keyword>
<dbReference type="InterPro" id="IPR003594">
    <property type="entry name" value="HATPase_dom"/>
</dbReference>
<dbReference type="InterPro" id="IPR052023">
    <property type="entry name" value="Histidine_kinase_KdpD"/>
</dbReference>
<evidence type="ECO:0000256" key="10">
    <source>
        <dbReference type="ARBA" id="ARBA00022989"/>
    </source>
</evidence>
<dbReference type="SMART" id="SM00387">
    <property type="entry name" value="HATPase_c"/>
    <property type="match status" value="1"/>
</dbReference>
<evidence type="ECO:0000259" key="14">
    <source>
        <dbReference type="PROSITE" id="PS50109"/>
    </source>
</evidence>
<evidence type="ECO:0000256" key="7">
    <source>
        <dbReference type="ARBA" id="ARBA00022741"/>
    </source>
</evidence>
<dbReference type="FunFam" id="3.30.565.10:FF:000006">
    <property type="entry name" value="Sensor histidine kinase WalK"/>
    <property type="match status" value="1"/>
</dbReference>
<keyword evidence="15" id="KW-0406">Ion transport</keyword>
<keyword evidence="10 13" id="KW-1133">Transmembrane helix</keyword>
<comment type="catalytic activity">
    <reaction evidence="1">
        <text>ATP + protein L-histidine = ADP + protein N-phospho-L-histidine.</text>
        <dbReference type="EC" id="2.7.13.3"/>
    </reaction>
</comment>
<dbReference type="PRINTS" id="PR00344">
    <property type="entry name" value="BCTRLSENSOR"/>
</dbReference>
<dbReference type="InterPro" id="IPR025201">
    <property type="entry name" value="KdpD_TM"/>
</dbReference>
<dbReference type="OrthoDB" id="9813151at2"/>
<dbReference type="InterPro" id="IPR005467">
    <property type="entry name" value="His_kinase_dom"/>
</dbReference>
<keyword evidence="12 13" id="KW-0472">Membrane</keyword>
<evidence type="ECO:0000256" key="5">
    <source>
        <dbReference type="ARBA" id="ARBA00022679"/>
    </source>
</evidence>
<keyword evidence="16" id="KW-1185">Reference proteome</keyword>
<feature type="transmembrane region" description="Helical" evidence="13">
    <location>
        <begin position="12"/>
        <end position="29"/>
    </location>
</feature>
<dbReference type="EC" id="2.7.13.3" evidence="3"/>
<dbReference type="GO" id="GO:0000155">
    <property type="term" value="F:phosphorelay sensor kinase activity"/>
    <property type="evidence" value="ECO:0007669"/>
    <property type="project" value="InterPro"/>
</dbReference>
<evidence type="ECO:0000256" key="2">
    <source>
        <dbReference type="ARBA" id="ARBA00004141"/>
    </source>
</evidence>
<dbReference type="Proteomes" id="UP000253606">
    <property type="component" value="Chromosome"/>
</dbReference>
<dbReference type="InterPro" id="IPR036097">
    <property type="entry name" value="HisK_dim/P_sf"/>
</dbReference>
<dbReference type="Gene3D" id="3.30.565.10">
    <property type="entry name" value="Histidine kinase-like ATPase, C-terminal domain"/>
    <property type="match status" value="1"/>
</dbReference>
<evidence type="ECO:0000313" key="16">
    <source>
        <dbReference type="Proteomes" id="UP000253606"/>
    </source>
</evidence>
<dbReference type="GO" id="GO:0005524">
    <property type="term" value="F:ATP binding"/>
    <property type="evidence" value="ECO:0007669"/>
    <property type="project" value="UniProtKB-KW"/>
</dbReference>
<dbReference type="AlphaFoldDB" id="A0A2Z5G7C0"/>
<evidence type="ECO:0000256" key="11">
    <source>
        <dbReference type="ARBA" id="ARBA00023012"/>
    </source>
</evidence>
<comment type="subcellular location">
    <subcellularLocation>
        <location evidence="2">Membrane</location>
        <topology evidence="2">Multi-pass membrane protein</topology>
    </subcellularLocation>
</comment>
<dbReference type="Pfam" id="PF13493">
    <property type="entry name" value="DUF4118"/>
    <property type="match status" value="1"/>
</dbReference>
<evidence type="ECO:0000256" key="1">
    <source>
        <dbReference type="ARBA" id="ARBA00000085"/>
    </source>
</evidence>
<dbReference type="InterPro" id="IPR038318">
    <property type="entry name" value="KdpD_sf"/>
</dbReference>
<protein>
    <recommendedName>
        <fullName evidence="3">histidine kinase</fullName>
        <ecNumber evidence="3">2.7.13.3</ecNumber>
    </recommendedName>
</protein>
<dbReference type="GO" id="GO:0005886">
    <property type="term" value="C:plasma membrane"/>
    <property type="evidence" value="ECO:0007669"/>
    <property type="project" value="TreeGrafter"/>
</dbReference>
<dbReference type="EMBL" id="CP030840">
    <property type="protein sequence ID" value="AXC15163.1"/>
    <property type="molecule type" value="Genomic_DNA"/>
</dbReference>
<organism evidence="15 16">
    <name type="scientific">Acidisarcina polymorpha</name>
    <dbReference type="NCBI Taxonomy" id="2211140"/>
    <lineage>
        <taxon>Bacteria</taxon>
        <taxon>Pseudomonadati</taxon>
        <taxon>Acidobacteriota</taxon>
        <taxon>Terriglobia</taxon>
        <taxon>Terriglobales</taxon>
        <taxon>Acidobacteriaceae</taxon>
        <taxon>Acidisarcina</taxon>
    </lineage>
</organism>
<evidence type="ECO:0000256" key="13">
    <source>
        <dbReference type="SAM" id="Phobius"/>
    </source>
</evidence>
<dbReference type="PROSITE" id="PS50109">
    <property type="entry name" value="HIS_KIN"/>
    <property type="match status" value="1"/>
</dbReference>
<keyword evidence="9" id="KW-0067">ATP-binding</keyword>